<dbReference type="STRING" id="1416801.SAMN05192553_102352"/>
<feature type="transmembrane region" description="Helical" evidence="4">
    <location>
        <begin position="209"/>
        <end position="231"/>
    </location>
</feature>
<keyword evidence="7" id="KW-1185">Reference proteome</keyword>
<evidence type="ECO:0000256" key="2">
    <source>
        <dbReference type="ARBA" id="ARBA00022989"/>
    </source>
</evidence>
<dbReference type="InterPro" id="IPR036259">
    <property type="entry name" value="MFS_trans_sf"/>
</dbReference>
<dbReference type="PANTHER" id="PTHR23523">
    <property type="match status" value="1"/>
</dbReference>
<evidence type="ECO:0000256" key="1">
    <source>
        <dbReference type="ARBA" id="ARBA00022692"/>
    </source>
</evidence>
<dbReference type="Pfam" id="PF07690">
    <property type="entry name" value="MFS_1"/>
    <property type="match status" value="1"/>
</dbReference>
<feature type="transmembrane region" description="Helical" evidence="4">
    <location>
        <begin position="79"/>
        <end position="97"/>
    </location>
</feature>
<evidence type="ECO:0000313" key="7">
    <source>
        <dbReference type="Proteomes" id="UP000199403"/>
    </source>
</evidence>
<dbReference type="InterPro" id="IPR052524">
    <property type="entry name" value="MFS_Cyanate_Porter"/>
</dbReference>
<dbReference type="OrthoDB" id="9797740at2"/>
<evidence type="ECO:0000259" key="5">
    <source>
        <dbReference type="PROSITE" id="PS50850"/>
    </source>
</evidence>
<evidence type="ECO:0000313" key="6">
    <source>
        <dbReference type="EMBL" id="SEJ09366.1"/>
    </source>
</evidence>
<protein>
    <submittedName>
        <fullName evidence="6">MFS transporter, CP family, cyanate transporter</fullName>
    </submittedName>
</protein>
<feature type="transmembrane region" description="Helical" evidence="4">
    <location>
        <begin position="330"/>
        <end position="353"/>
    </location>
</feature>
<dbReference type="GO" id="GO:0022857">
    <property type="term" value="F:transmembrane transporter activity"/>
    <property type="evidence" value="ECO:0007669"/>
    <property type="project" value="InterPro"/>
</dbReference>
<feature type="transmembrane region" description="Helical" evidence="4">
    <location>
        <begin position="365"/>
        <end position="385"/>
    </location>
</feature>
<dbReference type="Proteomes" id="UP000199403">
    <property type="component" value="Unassembled WGS sequence"/>
</dbReference>
<dbReference type="AlphaFoldDB" id="A0A1H6W094"/>
<dbReference type="InterPro" id="IPR020846">
    <property type="entry name" value="MFS_dom"/>
</dbReference>
<feature type="transmembrane region" description="Helical" evidence="4">
    <location>
        <begin position="275"/>
        <end position="297"/>
    </location>
</feature>
<organism evidence="6 7">
    <name type="scientific">Cyclobacterium xiamenense</name>
    <dbReference type="NCBI Taxonomy" id="1297121"/>
    <lineage>
        <taxon>Bacteria</taxon>
        <taxon>Pseudomonadati</taxon>
        <taxon>Bacteroidota</taxon>
        <taxon>Cytophagia</taxon>
        <taxon>Cytophagales</taxon>
        <taxon>Cyclobacteriaceae</taxon>
        <taxon>Cyclobacterium</taxon>
    </lineage>
</organism>
<dbReference type="SUPFAM" id="SSF103473">
    <property type="entry name" value="MFS general substrate transporter"/>
    <property type="match status" value="1"/>
</dbReference>
<sequence length="390" mass="41921">MIDWKDKSSDGWLILGILLVSFNLRPSITAVGPLIPFIREDMNLSNGLAGFLTTLPLLTFATFSLFAAAIGTYMGKAKAIFAGLLVLGAGSVLRVSAGPVALYLGTALTGIGIVVCNVLLIPLVKSRMPSRTGTVMGMFSTGMSMLAAIATAVSVPLAQDLGWGWRGSLLFWSAFLFLALLVWWPQLKLSPKPAKQEAETGKSVWSSRLAWQVTLFMGMQSLLFFTLITWLPDMMIDKGLSPTHAGLLASMMQVVGLLGTLLAPVVATRFTQQSGLAVSIGIIYLFGFSTLFSPVIWLNAVGIGVVGVGMGASISLAYTLIALRTRNDRYTAGLSGMAQSAGYFLAAFGPMLFGMAFDRWQDWNMLVYLMLGTSVLFITFGYFAGRNRTI</sequence>
<name>A0A1H6W094_9BACT</name>
<feature type="transmembrane region" description="Helical" evidence="4">
    <location>
        <begin position="243"/>
        <end position="263"/>
    </location>
</feature>
<keyword evidence="3 4" id="KW-0472">Membrane</keyword>
<dbReference type="PROSITE" id="PS50850">
    <property type="entry name" value="MFS"/>
    <property type="match status" value="1"/>
</dbReference>
<feature type="transmembrane region" description="Helical" evidence="4">
    <location>
        <begin position="47"/>
        <end position="67"/>
    </location>
</feature>
<proteinExistence type="predicted"/>
<feature type="transmembrane region" description="Helical" evidence="4">
    <location>
        <begin position="169"/>
        <end position="189"/>
    </location>
</feature>
<evidence type="ECO:0000256" key="4">
    <source>
        <dbReference type="SAM" id="Phobius"/>
    </source>
</evidence>
<feature type="transmembrane region" description="Helical" evidence="4">
    <location>
        <begin position="12"/>
        <end position="35"/>
    </location>
</feature>
<keyword evidence="2 4" id="KW-1133">Transmembrane helix</keyword>
<feature type="transmembrane region" description="Helical" evidence="4">
    <location>
        <begin position="136"/>
        <end position="157"/>
    </location>
</feature>
<dbReference type="PANTHER" id="PTHR23523:SF2">
    <property type="entry name" value="2-NITROIMIDAZOLE TRANSPORTER"/>
    <property type="match status" value="1"/>
</dbReference>
<dbReference type="InterPro" id="IPR011701">
    <property type="entry name" value="MFS"/>
</dbReference>
<dbReference type="EMBL" id="FNZH01000002">
    <property type="protein sequence ID" value="SEJ09366.1"/>
    <property type="molecule type" value="Genomic_DNA"/>
</dbReference>
<dbReference type="Gene3D" id="1.20.1250.20">
    <property type="entry name" value="MFS general substrate transporter like domains"/>
    <property type="match status" value="2"/>
</dbReference>
<gene>
    <name evidence="6" type="ORF">SAMN05192553_102352</name>
</gene>
<feature type="domain" description="Major facilitator superfamily (MFS) profile" evidence="5">
    <location>
        <begin position="13"/>
        <end position="389"/>
    </location>
</feature>
<feature type="transmembrane region" description="Helical" evidence="4">
    <location>
        <begin position="303"/>
        <end position="323"/>
    </location>
</feature>
<keyword evidence="1 4" id="KW-0812">Transmembrane</keyword>
<feature type="transmembrane region" description="Helical" evidence="4">
    <location>
        <begin position="103"/>
        <end position="124"/>
    </location>
</feature>
<dbReference type="RefSeq" id="WP_092171129.1">
    <property type="nucleotide sequence ID" value="NZ_FNZH01000002.1"/>
</dbReference>
<dbReference type="CDD" id="cd17339">
    <property type="entry name" value="MFS_NIMT_CynX_like"/>
    <property type="match status" value="1"/>
</dbReference>
<accession>A0A1H6W094</accession>
<reference evidence="7" key="1">
    <citation type="submission" date="2016-10" db="EMBL/GenBank/DDBJ databases">
        <authorList>
            <person name="Varghese N."/>
            <person name="Submissions S."/>
        </authorList>
    </citation>
    <scope>NUCLEOTIDE SEQUENCE [LARGE SCALE GENOMIC DNA]</scope>
    <source>
        <strain evidence="7">IBRC-M 10761</strain>
    </source>
</reference>
<evidence type="ECO:0000256" key="3">
    <source>
        <dbReference type="ARBA" id="ARBA00023136"/>
    </source>
</evidence>